<dbReference type="InterPro" id="IPR009057">
    <property type="entry name" value="Homeodomain-like_sf"/>
</dbReference>
<accession>A0ABV2Q5J5</accession>
<evidence type="ECO:0000256" key="3">
    <source>
        <dbReference type="ARBA" id="ARBA00023163"/>
    </source>
</evidence>
<dbReference type="SUPFAM" id="SSF46689">
    <property type="entry name" value="Homeodomain-like"/>
    <property type="match status" value="1"/>
</dbReference>
<name>A0ABV2Q5J5_9BURK</name>
<evidence type="ECO:0000256" key="2">
    <source>
        <dbReference type="ARBA" id="ARBA00023125"/>
    </source>
</evidence>
<keyword evidence="6" id="KW-1185">Reference proteome</keyword>
<dbReference type="Proteomes" id="UP001549320">
    <property type="component" value="Unassembled WGS sequence"/>
</dbReference>
<keyword evidence="2" id="KW-0238">DNA-binding</keyword>
<keyword evidence="1" id="KW-0805">Transcription regulation</keyword>
<gene>
    <name evidence="5" type="ORF">ABIE13_001411</name>
</gene>
<evidence type="ECO:0000313" key="6">
    <source>
        <dbReference type="Proteomes" id="UP001549320"/>
    </source>
</evidence>
<dbReference type="InterPro" id="IPR035418">
    <property type="entry name" value="AraC-bd_2"/>
</dbReference>
<dbReference type="Gene3D" id="1.10.10.60">
    <property type="entry name" value="Homeodomain-like"/>
    <property type="match status" value="1"/>
</dbReference>
<feature type="domain" description="HTH araC/xylS-type" evidence="4">
    <location>
        <begin position="288"/>
        <end position="387"/>
    </location>
</feature>
<dbReference type="InterPro" id="IPR018060">
    <property type="entry name" value="HTH_AraC"/>
</dbReference>
<dbReference type="SMART" id="SM00342">
    <property type="entry name" value="HTH_ARAC"/>
    <property type="match status" value="1"/>
</dbReference>
<comment type="caution">
    <text evidence="5">The sequence shown here is derived from an EMBL/GenBank/DDBJ whole genome shotgun (WGS) entry which is preliminary data.</text>
</comment>
<sequence>MALIARVFPRGCEKKTRSGTHWILSLLIGISGKRGKALFWGPRFACETLLANIMPFTTMGTMPASDLPPCILECISSHDAEPQVRFDSWRERAHQWVEMLPPAPDAALDAELRMLRGANSFFGSMRSSAYETRAAPHRLTHAPDMVILTLVQTGEVLHNGAPGQEQRIGAGSLGLYDPRKMGSYRWDHNSREAFLALPRSDVLLALGCDPDPLPIGLERGALAPVLTSQFNHLTLLMRQPQSLDTEEFADLLENTRSLALLMLRNLGRNGLKVDAGREDQDLDAGRRTAALRFMEQEAHRHDLDAAAVAHGANCSRTRLYAAFAARNETVMGVLREIRLQRAKGLLEKTPRLHVGALAWRCGFSDQSGFSKLFRARFGMLPSEWHQRTWTYSGSIDTSQS</sequence>
<dbReference type="EMBL" id="JBEPSH010000002">
    <property type="protein sequence ID" value="MET4576311.1"/>
    <property type="molecule type" value="Genomic_DNA"/>
</dbReference>
<dbReference type="Pfam" id="PF14525">
    <property type="entry name" value="AraC_binding_2"/>
    <property type="match status" value="1"/>
</dbReference>
<dbReference type="PROSITE" id="PS00041">
    <property type="entry name" value="HTH_ARAC_FAMILY_1"/>
    <property type="match status" value="1"/>
</dbReference>
<dbReference type="InterPro" id="IPR018062">
    <property type="entry name" value="HTH_AraC-typ_CS"/>
</dbReference>
<proteinExistence type="predicted"/>
<dbReference type="InterPro" id="IPR050204">
    <property type="entry name" value="AraC_XylS_family_regulators"/>
</dbReference>
<keyword evidence="3" id="KW-0804">Transcription</keyword>
<dbReference type="Pfam" id="PF12833">
    <property type="entry name" value="HTH_18"/>
    <property type="match status" value="1"/>
</dbReference>
<dbReference type="PROSITE" id="PS01124">
    <property type="entry name" value="HTH_ARAC_FAMILY_2"/>
    <property type="match status" value="1"/>
</dbReference>
<organism evidence="5 6">
    <name type="scientific">Ottowia thiooxydans</name>
    <dbReference type="NCBI Taxonomy" id="219182"/>
    <lineage>
        <taxon>Bacteria</taxon>
        <taxon>Pseudomonadati</taxon>
        <taxon>Pseudomonadota</taxon>
        <taxon>Betaproteobacteria</taxon>
        <taxon>Burkholderiales</taxon>
        <taxon>Comamonadaceae</taxon>
        <taxon>Ottowia</taxon>
    </lineage>
</organism>
<evidence type="ECO:0000256" key="1">
    <source>
        <dbReference type="ARBA" id="ARBA00023015"/>
    </source>
</evidence>
<dbReference type="PANTHER" id="PTHR46796">
    <property type="entry name" value="HTH-TYPE TRANSCRIPTIONAL ACTIVATOR RHAS-RELATED"/>
    <property type="match status" value="1"/>
</dbReference>
<reference evidence="5 6" key="1">
    <citation type="submission" date="2024-06" db="EMBL/GenBank/DDBJ databases">
        <title>Sorghum-associated microbial communities from plants grown in Nebraska, USA.</title>
        <authorList>
            <person name="Schachtman D."/>
        </authorList>
    </citation>
    <scope>NUCLEOTIDE SEQUENCE [LARGE SCALE GENOMIC DNA]</scope>
    <source>
        <strain evidence="5 6">2709</strain>
    </source>
</reference>
<protein>
    <submittedName>
        <fullName evidence="5">AraC family transcriptional activator of tynA and feaB</fullName>
    </submittedName>
</protein>
<dbReference type="PANTHER" id="PTHR46796:SF6">
    <property type="entry name" value="ARAC SUBFAMILY"/>
    <property type="match status" value="1"/>
</dbReference>
<evidence type="ECO:0000313" key="5">
    <source>
        <dbReference type="EMBL" id="MET4576311.1"/>
    </source>
</evidence>
<evidence type="ECO:0000259" key="4">
    <source>
        <dbReference type="PROSITE" id="PS01124"/>
    </source>
</evidence>